<dbReference type="GO" id="GO:0005681">
    <property type="term" value="C:spliceosomal complex"/>
    <property type="evidence" value="ECO:0007669"/>
    <property type="project" value="UniProtKB-UniRule"/>
</dbReference>
<accession>A0A830H505</accession>
<proteinExistence type="inferred from homology"/>
<gene>
    <name evidence="10" type="ORF">PPROV_000100300</name>
</gene>
<protein>
    <recommendedName>
        <fullName evidence="7">Pre-mRNA-splicing factor SLU7</fullName>
    </recommendedName>
</protein>
<keyword evidence="3 7" id="KW-0507">mRNA processing</keyword>
<keyword evidence="6 7" id="KW-0539">Nucleus</keyword>
<comment type="subcellular location">
    <subcellularLocation>
        <location evidence="1 7">Nucleus</location>
    </subcellularLocation>
</comment>
<dbReference type="OrthoDB" id="249612at2759"/>
<dbReference type="Pfam" id="PF11708">
    <property type="entry name" value="Slu7"/>
    <property type="match status" value="1"/>
</dbReference>
<keyword evidence="11" id="KW-1185">Reference proteome</keyword>
<keyword evidence="4 7" id="KW-0747">Spliceosome</keyword>
<comment type="subunit">
    <text evidence="7">Associated with the spliceosome.</text>
</comment>
<evidence type="ECO:0000256" key="1">
    <source>
        <dbReference type="ARBA" id="ARBA00004123"/>
    </source>
</evidence>
<evidence type="ECO:0000256" key="4">
    <source>
        <dbReference type="ARBA" id="ARBA00022728"/>
    </source>
</evidence>
<comment type="similarity">
    <text evidence="2 7">Belongs to the SLU7 family.</text>
</comment>
<comment type="caution">
    <text evidence="10">The sequence shown here is derived from an EMBL/GenBank/DDBJ whole genome shotgun (WGS) entry which is preliminary data.</text>
</comment>
<organism evidence="10 11">
    <name type="scientific">Pycnococcus provasolii</name>
    <dbReference type="NCBI Taxonomy" id="41880"/>
    <lineage>
        <taxon>Eukaryota</taxon>
        <taxon>Viridiplantae</taxon>
        <taxon>Chlorophyta</taxon>
        <taxon>Pseudoscourfieldiophyceae</taxon>
        <taxon>Pseudoscourfieldiales</taxon>
        <taxon>Pycnococcaceae</taxon>
        <taxon>Pycnococcus</taxon>
    </lineage>
</organism>
<dbReference type="InterPro" id="IPR039974">
    <property type="entry name" value="Splicing_factor_SLU7"/>
</dbReference>
<dbReference type="GO" id="GO:0030628">
    <property type="term" value="F:pre-mRNA 3'-splice site binding"/>
    <property type="evidence" value="ECO:0007669"/>
    <property type="project" value="UniProtKB-UniRule"/>
</dbReference>
<reference evidence="10" key="1">
    <citation type="submission" date="2020-10" db="EMBL/GenBank/DDBJ databases">
        <title>Unveiling of a novel bifunctional photoreceptor, Dualchrome1, isolated from a cosmopolitan green alga.</title>
        <authorList>
            <person name="Suzuki S."/>
            <person name="Kawachi M."/>
        </authorList>
    </citation>
    <scope>NUCLEOTIDE SEQUENCE</scope>
    <source>
        <strain evidence="10">NIES 2893</strain>
    </source>
</reference>
<dbReference type="PANTHER" id="PTHR12942:SF2">
    <property type="entry name" value="PRE-MRNA-SPLICING FACTOR SLU7"/>
    <property type="match status" value="1"/>
</dbReference>
<dbReference type="GO" id="GO:0000398">
    <property type="term" value="P:mRNA splicing, via spliceosome"/>
    <property type="evidence" value="ECO:0007669"/>
    <property type="project" value="UniProtKB-UniRule"/>
</dbReference>
<sequence length="455" mass="49843">MAGYKGRDAHKKEMQLLEARKAGLAQPELDEDGKAINPHIPKYMVDAPWYLAAEQPSLKHQRNWRAADNRQDSSAAAAAAAAMGGAEMKRRGYAATEDEFARPSAKRAKGGDAAAAPGEDNETVRLEEEENKANLGAWERKRDQYATYDAADYARVAERYERVEELRTDEQRRKALESKLGDGADDAKAADDEATGFGQVERRVRSAGGGSTGTVRNLRIREDTAKYLMNLDTNSAYYDPKTRSMREDPTPWLDASQKTFAGDNFVRGTGDAAAFAAMQQHALATTADDAALNVQALPSAAEALYKEYQKKKEALVGKRGEDVRATYGDASANAERPDMSLLVGQTEIERHYDRSGRVVSGGPARVVKSRYREDVFANNHTSVFGSFWCPKTSRWGYKCCGQFVKGSWCVANAAGGLGGGAEDEWSMQAMMERARKAAEEQRHISEEAAAAGGER</sequence>
<feature type="region of interest" description="Disordered" evidence="8">
    <location>
        <begin position="94"/>
        <end position="129"/>
    </location>
</feature>
<feature type="region of interest" description="Disordered" evidence="8">
    <location>
        <begin position="436"/>
        <end position="455"/>
    </location>
</feature>
<keyword evidence="5 7" id="KW-0508">mRNA splicing</keyword>
<dbReference type="AlphaFoldDB" id="A0A830H505"/>
<dbReference type="InterPro" id="IPR021715">
    <property type="entry name" value="Slu7_dom"/>
</dbReference>
<evidence type="ECO:0000313" key="11">
    <source>
        <dbReference type="Proteomes" id="UP000660262"/>
    </source>
</evidence>
<evidence type="ECO:0000259" key="9">
    <source>
        <dbReference type="Pfam" id="PF11708"/>
    </source>
</evidence>
<evidence type="ECO:0000256" key="3">
    <source>
        <dbReference type="ARBA" id="ARBA00022664"/>
    </source>
</evidence>
<evidence type="ECO:0000313" key="10">
    <source>
        <dbReference type="EMBL" id="GHP02246.1"/>
    </source>
</evidence>
<comment type="function">
    <text evidence="7">Involved in pre-mRNA splicing.</text>
</comment>
<evidence type="ECO:0000256" key="7">
    <source>
        <dbReference type="RuleBase" id="RU367071"/>
    </source>
</evidence>
<evidence type="ECO:0000256" key="5">
    <source>
        <dbReference type="ARBA" id="ARBA00023187"/>
    </source>
</evidence>
<dbReference type="EMBL" id="BNJQ01000003">
    <property type="protein sequence ID" value="GHP02246.1"/>
    <property type="molecule type" value="Genomic_DNA"/>
</dbReference>
<evidence type="ECO:0000256" key="6">
    <source>
        <dbReference type="ARBA" id="ARBA00023242"/>
    </source>
</evidence>
<feature type="domain" description="Pre-mRNA-splicing factor SLU7" evidence="9">
    <location>
        <begin position="138"/>
        <end position="386"/>
    </location>
</feature>
<feature type="compositionally biased region" description="Basic and acidic residues" evidence="8">
    <location>
        <begin position="1"/>
        <end position="21"/>
    </location>
</feature>
<evidence type="ECO:0000256" key="8">
    <source>
        <dbReference type="SAM" id="MobiDB-lite"/>
    </source>
</evidence>
<dbReference type="Proteomes" id="UP000660262">
    <property type="component" value="Unassembled WGS sequence"/>
</dbReference>
<feature type="region of interest" description="Disordered" evidence="8">
    <location>
        <begin position="1"/>
        <end position="36"/>
    </location>
</feature>
<feature type="compositionally biased region" description="Basic and acidic residues" evidence="8">
    <location>
        <begin position="436"/>
        <end position="446"/>
    </location>
</feature>
<evidence type="ECO:0000256" key="2">
    <source>
        <dbReference type="ARBA" id="ARBA00007203"/>
    </source>
</evidence>
<name>A0A830H505_9CHLO</name>
<dbReference type="PANTHER" id="PTHR12942">
    <property type="entry name" value="STEP II SPLICING FACTOR SLU7"/>
    <property type="match status" value="1"/>
</dbReference>